<evidence type="ECO:0000313" key="1">
    <source>
        <dbReference type="EMBL" id="MBJ6360750.1"/>
    </source>
</evidence>
<organism evidence="1 2">
    <name type="scientific">Paenibacillus roseus</name>
    <dbReference type="NCBI Taxonomy" id="2798579"/>
    <lineage>
        <taxon>Bacteria</taxon>
        <taxon>Bacillati</taxon>
        <taxon>Bacillota</taxon>
        <taxon>Bacilli</taxon>
        <taxon>Bacillales</taxon>
        <taxon>Paenibacillaceae</taxon>
        <taxon>Paenibacillus</taxon>
    </lineage>
</organism>
<dbReference type="EMBL" id="JAELUP010000013">
    <property type="protein sequence ID" value="MBJ6360750.1"/>
    <property type="molecule type" value="Genomic_DNA"/>
</dbReference>
<proteinExistence type="predicted"/>
<reference evidence="1" key="1">
    <citation type="submission" date="2020-12" db="EMBL/GenBank/DDBJ databases">
        <authorList>
            <person name="Huq M.A."/>
        </authorList>
    </citation>
    <scope>NUCLEOTIDE SEQUENCE</scope>
    <source>
        <strain evidence="1">MAHUQ-46</strain>
    </source>
</reference>
<accession>A0A934J0Z5</accession>
<comment type="caution">
    <text evidence="1">The sequence shown here is derived from an EMBL/GenBank/DDBJ whole genome shotgun (WGS) entry which is preliminary data.</text>
</comment>
<name>A0A934J0Z5_9BACL</name>
<evidence type="ECO:0000313" key="2">
    <source>
        <dbReference type="Proteomes" id="UP000640274"/>
    </source>
</evidence>
<dbReference type="RefSeq" id="WP_199018298.1">
    <property type="nucleotide sequence ID" value="NZ_JAELUP010000013.1"/>
</dbReference>
<protein>
    <submittedName>
        <fullName evidence="1">Uncharacterized protein</fullName>
    </submittedName>
</protein>
<dbReference type="Proteomes" id="UP000640274">
    <property type="component" value="Unassembled WGS sequence"/>
</dbReference>
<keyword evidence="2" id="KW-1185">Reference proteome</keyword>
<sequence>MNKKILITSSLLVVILVALSSVLYFSKGNYIYSTETGGNISAGNYDENDKVLESTIEVNDEKLNQLFVSSFIDLNQGDLKYELYAPNGALVYETTVTHKEGFKNTVELEPFLGEWVAKYYINETTNGSYTLRFEGK</sequence>
<dbReference type="AlphaFoldDB" id="A0A934J0Z5"/>
<gene>
    <name evidence="1" type="ORF">JFN88_05365</name>
</gene>